<reference evidence="1" key="1">
    <citation type="journal article" date="2014" name="Front. Microbiol.">
        <title>High frequency of phylogenetically diverse reductive dehalogenase-homologous genes in deep subseafloor sedimentary metagenomes.</title>
        <authorList>
            <person name="Kawai M."/>
            <person name="Futagami T."/>
            <person name="Toyoda A."/>
            <person name="Takaki Y."/>
            <person name="Nishi S."/>
            <person name="Hori S."/>
            <person name="Arai W."/>
            <person name="Tsubouchi T."/>
            <person name="Morono Y."/>
            <person name="Uchiyama I."/>
            <person name="Ito T."/>
            <person name="Fujiyama A."/>
            <person name="Inagaki F."/>
            <person name="Takami H."/>
        </authorList>
    </citation>
    <scope>NUCLEOTIDE SEQUENCE</scope>
    <source>
        <strain evidence="1">Expedition CK06-06</strain>
    </source>
</reference>
<evidence type="ECO:0000313" key="1">
    <source>
        <dbReference type="EMBL" id="GAH35125.1"/>
    </source>
</evidence>
<organism evidence="1">
    <name type="scientific">marine sediment metagenome</name>
    <dbReference type="NCBI Taxonomy" id="412755"/>
    <lineage>
        <taxon>unclassified sequences</taxon>
        <taxon>metagenomes</taxon>
        <taxon>ecological metagenomes</taxon>
    </lineage>
</organism>
<protein>
    <submittedName>
        <fullName evidence="1">Uncharacterized protein</fullName>
    </submittedName>
</protein>
<sequence length="165" mass="18756">GEIGALVGLRTVNIDRQVVLISPCNTLININLPSFSWFSKKSFDNFNVKLYNSNGLLWSKEISENKMEYPGDEEGLKYGESYFWHVEGEDLIDTYKSVNQGFSILSKEKSIEVGSQEKRIKDLFRDDPNSCSYHLLLGSYYIKNGLLEDAFSILPEDCSVIPILL</sequence>
<comment type="caution">
    <text evidence="1">The sequence shown here is derived from an EMBL/GenBank/DDBJ whole genome shotgun (WGS) entry which is preliminary data.</text>
</comment>
<accession>X1FRG6</accession>
<dbReference type="EMBL" id="BARU01013289">
    <property type="protein sequence ID" value="GAH35125.1"/>
    <property type="molecule type" value="Genomic_DNA"/>
</dbReference>
<gene>
    <name evidence="1" type="ORF">S03H2_24089</name>
</gene>
<name>X1FRG6_9ZZZZ</name>
<dbReference type="AlphaFoldDB" id="X1FRG6"/>
<proteinExistence type="predicted"/>
<feature type="non-terminal residue" evidence="1">
    <location>
        <position position="1"/>
    </location>
</feature>